<dbReference type="KEGG" id="scac:106092657"/>
<dbReference type="EnsemblMetazoa" id="SCAU002752-RA">
    <property type="protein sequence ID" value="SCAU002752-PA"/>
    <property type="gene ID" value="SCAU002752"/>
</dbReference>
<sequence length="463" mass="54010">MSYEIKSTPHFRRMLTKSKKNGEYEKLREEYERIMEFDEKAVERRLRQVRLQRLFKEIEDIRVADEKRKCQEAQEKQAKKKLITNLIRAKEVGQYYSRLNGLGENALRSREPFPTSHGRVDILNKQEWRKQQREGHEHLKAQVNRRNNYGNEISNWNMQNMLMGKLSNQLKEGINQKAFKREVNSCRSRDSRDLQSSSESSFDGKARLLQRINYGNAISDMNIQQKMLKQRRKSDAGPNNEKEKQPLNPETHKISARGPTFIDSLSMDRQSHQDPMDQQNFMASNNAFLQSSGHVEALKQNLSAQKQWRKLKILIKFCIIKTKYPHNPMSLEPSPSTSKAIQMVIEEKDMMENVYQSSSFEDSSAHTLDLDQSPSLETLCNQPWEDVKENDMVENISRSKNSTEDLPSHTLGLSQSASPPLLDQPLLMQNDFGTLIKEQKINKLQQHSMNIHALCQIFEHKNY</sequence>
<feature type="region of interest" description="Disordered" evidence="1">
    <location>
        <begin position="399"/>
        <end position="422"/>
    </location>
</feature>
<evidence type="ECO:0000313" key="3">
    <source>
        <dbReference type="Proteomes" id="UP000095300"/>
    </source>
</evidence>
<evidence type="ECO:0000313" key="2">
    <source>
        <dbReference type="EnsemblMetazoa" id="SCAU002752-PA"/>
    </source>
</evidence>
<dbReference type="STRING" id="35570.A0A1I8NWW4"/>
<feature type="compositionally biased region" description="Basic and acidic residues" evidence="1">
    <location>
        <begin position="181"/>
        <end position="193"/>
    </location>
</feature>
<evidence type="ECO:0000256" key="1">
    <source>
        <dbReference type="SAM" id="MobiDB-lite"/>
    </source>
</evidence>
<accession>A0A1I8NWW4</accession>
<proteinExistence type="predicted"/>
<organism evidence="2 3">
    <name type="scientific">Stomoxys calcitrans</name>
    <name type="common">Stable fly</name>
    <name type="synonym">Conops calcitrans</name>
    <dbReference type="NCBI Taxonomy" id="35570"/>
    <lineage>
        <taxon>Eukaryota</taxon>
        <taxon>Metazoa</taxon>
        <taxon>Ecdysozoa</taxon>
        <taxon>Arthropoda</taxon>
        <taxon>Hexapoda</taxon>
        <taxon>Insecta</taxon>
        <taxon>Pterygota</taxon>
        <taxon>Neoptera</taxon>
        <taxon>Endopterygota</taxon>
        <taxon>Diptera</taxon>
        <taxon>Brachycera</taxon>
        <taxon>Muscomorpha</taxon>
        <taxon>Muscoidea</taxon>
        <taxon>Muscidae</taxon>
        <taxon>Stomoxys</taxon>
    </lineage>
</organism>
<gene>
    <name evidence="2" type="primary">106092657</name>
</gene>
<feature type="compositionally biased region" description="Basic and acidic residues" evidence="1">
    <location>
        <begin position="240"/>
        <end position="253"/>
    </location>
</feature>
<dbReference type="Proteomes" id="UP000095300">
    <property type="component" value="Unassembled WGS sequence"/>
</dbReference>
<name>A0A1I8NWW4_STOCA</name>
<protein>
    <submittedName>
        <fullName evidence="2">Uncharacterized protein</fullName>
    </submittedName>
</protein>
<feature type="region of interest" description="Disordered" evidence="1">
    <location>
        <begin position="227"/>
        <end position="256"/>
    </location>
</feature>
<dbReference type="AlphaFoldDB" id="A0A1I8NWW4"/>
<dbReference type="VEuPathDB" id="VectorBase:SCAU002752"/>
<dbReference type="OrthoDB" id="8015787at2759"/>
<feature type="region of interest" description="Disordered" evidence="1">
    <location>
        <begin position="181"/>
        <end position="202"/>
    </location>
</feature>
<reference evidence="2" key="1">
    <citation type="submission" date="2020-05" db="UniProtKB">
        <authorList>
            <consortium name="EnsemblMetazoa"/>
        </authorList>
    </citation>
    <scope>IDENTIFICATION</scope>
    <source>
        <strain evidence="2">USDA</strain>
    </source>
</reference>
<keyword evidence="3" id="KW-1185">Reference proteome</keyword>